<evidence type="ECO:0000256" key="2">
    <source>
        <dbReference type="ARBA" id="ARBA00004687"/>
    </source>
</evidence>
<evidence type="ECO:0000256" key="11">
    <source>
        <dbReference type="SAM" id="Phobius"/>
    </source>
</evidence>
<keyword evidence="4" id="KW-0337">GPI-anchor biosynthesis</keyword>
<dbReference type="PANTHER" id="PTHR23072:SF0">
    <property type="entry name" value="GPI ETHANOLAMINE PHOSPHATE TRANSFERASE 2"/>
    <property type="match status" value="1"/>
</dbReference>
<proteinExistence type="inferred from homology"/>
<evidence type="ECO:0000256" key="10">
    <source>
        <dbReference type="ARBA" id="ARBA00023180"/>
    </source>
</evidence>
<dbReference type="InterPro" id="IPR017850">
    <property type="entry name" value="Alkaline_phosphatase_core_sf"/>
</dbReference>
<keyword evidence="10" id="KW-0325">Glycoprotein</keyword>
<protein>
    <submittedName>
        <fullName evidence="14">GPI ethanolamine phosphate transferase 2</fullName>
    </submittedName>
</protein>
<dbReference type="Gene3D" id="3.40.720.10">
    <property type="entry name" value="Alkaline Phosphatase, subunit A"/>
    <property type="match status" value="1"/>
</dbReference>
<dbReference type="AlphaFoldDB" id="A0A7E4W506"/>
<evidence type="ECO:0000259" key="12">
    <source>
        <dbReference type="Pfam" id="PF19316"/>
    </source>
</evidence>
<name>A0A7E4W506_PANRE</name>
<feature type="transmembrane region" description="Helical" evidence="11">
    <location>
        <begin position="708"/>
        <end position="729"/>
    </location>
</feature>
<dbReference type="InterPro" id="IPR037674">
    <property type="entry name" value="PIG-G_N"/>
</dbReference>
<organism evidence="13 14">
    <name type="scientific">Panagrellus redivivus</name>
    <name type="common">Microworm</name>
    <dbReference type="NCBI Taxonomy" id="6233"/>
    <lineage>
        <taxon>Eukaryota</taxon>
        <taxon>Metazoa</taxon>
        <taxon>Ecdysozoa</taxon>
        <taxon>Nematoda</taxon>
        <taxon>Chromadorea</taxon>
        <taxon>Rhabditida</taxon>
        <taxon>Tylenchina</taxon>
        <taxon>Panagrolaimomorpha</taxon>
        <taxon>Panagrolaimoidea</taxon>
        <taxon>Panagrolaimidae</taxon>
        <taxon>Panagrellus</taxon>
    </lineage>
</organism>
<feature type="domain" description="GPI ethanolamine phosphate transferase 2 C-terminal" evidence="12">
    <location>
        <begin position="643"/>
        <end position="755"/>
    </location>
</feature>
<dbReference type="GO" id="GO:0006506">
    <property type="term" value="P:GPI anchor biosynthetic process"/>
    <property type="evidence" value="ECO:0007669"/>
    <property type="project" value="UniProtKB-UniPathway"/>
</dbReference>
<feature type="transmembrane region" description="Helical" evidence="11">
    <location>
        <begin position="631"/>
        <end position="651"/>
    </location>
</feature>
<keyword evidence="8 11" id="KW-1133">Transmembrane helix</keyword>
<dbReference type="Pfam" id="PF01663">
    <property type="entry name" value="Phosphodiest"/>
    <property type="match status" value="1"/>
</dbReference>
<comment type="pathway">
    <text evidence="2">Glycolipid biosynthesis; glycosylphosphatidylinositol-anchor biosynthesis.</text>
</comment>
<evidence type="ECO:0000256" key="6">
    <source>
        <dbReference type="ARBA" id="ARBA00022692"/>
    </source>
</evidence>
<keyword evidence="6 11" id="KW-0812">Transmembrane</keyword>
<comment type="subcellular location">
    <subcellularLocation>
        <location evidence="1">Endoplasmic reticulum membrane</location>
        <topology evidence="1">Multi-pass membrane protein</topology>
    </subcellularLocation>
</comment>
<keyword evidence="5" id="KW-0808">Transferase</keyword>
<evidence type="ECO:0000256" key="3">
    <source>
        <dbReference type="ARBA" id="ARBA00005315"/>
    </source>
</evidence>
<dbReference type="Pfam" id="PF19316">
    <property type="entry name" value="PIGO_PIGG"/>
    <property type="match status" value="2"/>
</dbReference>
<dbReference type="InterPro" id="IPR045687">
    <property type="entry name" value="PIGG/GPI7_C"/>
</dbReference>
<reference evidence="14" key="2">
    <citation type="submission" date="2020-10" db="UniProtKB">
        <authorList>
            <consortium name="WormBaseParasite"/>
        </authorList>
    </citation>
    <scope>IDENTIFICATION</scope>
</reference>
<keyword evidence="9 11" id="KW-0472">Membrane</keyword>
<feature type="transmembrane region" description="Helical" evidence="11">
    <location>
        <begin position="460"/>
        <end position="476"/>
    </location>
</feature>
<evidence type="ECO:0000256" key="7">
    <source>
        <dbReference type="ARBA" id="ARBA00022824"/>
    </source>
</evidence>
<evidence type="ECO:0000256" key="1">
    <source>
        <dbReference type="ARBA" id="ARBA00004477"/>
    </source>
</evidence>
<evidence type="ECO:0000256" key="5">
    <source>
        <dbReference type="ARBA" id="ARBA00022679"/>
    </source>
</evidence>
<comment type="similarity">
    <text evidence="3">Belongs to the PIGG/PIGN/PIGO family. PIGG subfamily.</text>
</comment>
<dbReference type="SUPFAM" id="SSF53649">
    <property type="entry name" value="Alkaline phosphatase-like"/>
    <property type="match status" value="1"/>
</dbReference>
<evidence type="ECO:0000256" key="9">
    <source>
        <dbReference type="ARBA" id="ARBA00023136"/>
    </source>
</evidence>
<evidence type="ECO:0000313" key="13">
    <source>
        <dbReference type="Proteomes" id="UP000492821"/>
    </source>
</evidence>
<feature type="transmembrane region" description="Helical" evidence="11">
    <location>
        <begin position="7"/>
        <end position="25"/>
    </location>
</feature>
<feature type="transmembrane region" description="Helical" evidence="11">
    <location>
        <begin position="671"/>
        <end position="696"/>
    </location>
</feature>
<dbReference type="WBParaSite" id="Pan_g6509.t1">
    <property type="protein sequence ID" value="Pan_g6509.t1"/>
    <property type="gene ID" value="Pan_g6509"/>
</dbReference>
<dbReference type="CDD" id="cd16024">
    <property type="entry name" value="GPI_EPT_2"/>
    <property type="match status" value="1"/>
</dbReference>
<keyword evidence="7" id="KW-0256">Endoplasmic reticulum</keyword>
<dbReference type="PANTHER" id="PTHR23072">
    <property type="entry name" value="PHOSPHATIDYLINOSITOL GLYCAN-RELATED"/>
    <property type="match status" value="1"/>
</dbReference>
<feature type="domain" description="GPI ethanolamine phosphate transferase 2 C-terminal" evidence="12">
    <location>
        <begin position="423"/>
        <end position="553"/>
    </location>
</feature>
<accession>A0A7E4W506</accession>
<dbReference type="GO" id="GO:0051267">
    <property type="term" value="F:CP2 mannose-ethanolamine phosphotransferase activity"/>
    <property type="evidence" value="ECO:0007669"/>
    <property type="project" value="TreeGrafter"/>
</dbReference>
<dbReference type="InterPro" id="IPR002591">
    <property type="entry name" value="Phosphodiest/P_Trfase"/>
</dbReference>
<keyword evidence="13" id="KW-1185">Reference proteome</keyword>
<sequence>MANLLQLVPAVFLFTGFYLFLVGFFPPKIAIRPEVVTKPFCDPVQDAPLVGKFVFVVIDGWRSDFLFDEHMRPESAAMPFLTETLKSQTIPATALLCHVQHPTVTMPRLKAILSGIVPSYLDVVTNLASTRLAEDNWLSQAAKQEKRTIFFGDDTWMKLFPAESKVLLPESEGTVSFFVTDYTEVDDNVTRHLPRWTSTSRDWDWDIMVLHYLGLDHIGHSVGDKSPKIDVKLKEMDGIIEKIYKNLSTSSTDAFSIIILGDHGMADEGGHGGSTYKESHVPVVVLFGPESEEPFPHPSFKISKIEQVDLAPTISFILNQEIPFNNIGVTFIDKLALPAGLDGRRLSLDALMKNGNQLKPLVDNVRERLDFEVIEDFELCLIQLGQRSCSKSTDEDEELTHEMEVGCRRVFQDVQKELLQLSSDYNYGYILLGLALTLIACGLSVLWAFDVGPIRRQPELLIIVFQPFIAFASSFVEEEKLLWYFLLPTFAVSSFYRRAWAGFDAMIMHRVLVNLKPVLVEFFNSEFALAFRFDLLSLIPAATVLWRLVEGPYLFRVWVCMKLLSDPFDLPDTVFSLNGFLYADYFVSLFFLLTNEFQIGILVWVMSLASPANRVILFLIYLLGHCYQKRALTLHPLVIYVGCVTSFYYTGNSHSLATMDLSAAYSRMWSYHPAGVGVQLFLITYSGPIVFLMSVFRRRAVPSHFIRYLQMARFTSLFVSLVALFFFRHHLFVWSVFAPKIVYDFFHTVPTTLIVLLHSVLPRLRFL</sequence>
<feature type="transmembrane region" description="Helical" evidence="11">
    <location>
        <begin position="427"/>
        <end position="448"/>
    </location>
</feature>
<dbReference type="InterPro" id="IPR039527">
    <property type="entry name" value="PIGG/GPI7"/>
</dbReference>
<reference evidence="13" key="1">
    <citation type="journal article" date="2013" name="Genetics">
        <title>The draft genome and transcriptome of Panagrellus redivivus are shaped by the harsh demands of a free-living lifestyle.</title>
        <authorList>
            <person name="Srinivasan J."/>
            <person name="Dillman A.R."/>
            <person name="Macchietto M.G."/>
            <person name="Heikkinen L."/>
            <person name="Lakso M."/>
            <person name="Fracchia K.M."/>
            <person name="Antoshechkin I."/>
            <person name="Mortazavi A."/>
            <person name="Wong G."/>
            <person name="Sternberg P.W."/>
        </authorList>
    </citation>
    <scope>NUCLEOTIDE SEQUENCE [LARGE SCALE GENOMIC DNA]</scope>
    <source>
        <strain evidence="13">MT8872</strain>
    </source>
</reference>
<feature type="transmembrane region" description="Helical" evidence="11">
    <location>
        <begin position="482"/>
        <end position="500"/>
    </location>
</feature>
<dbReference type="GO" id="GO:0005789">
    <property type="term" value="C:endoplasmic reticulum membrane"/>
    <property type="evidence" value="ECO:0007669"/>
    <property type="project" value="UniProtKB-SubCell"/>
</dbReference>
<evidence type="ECO:0000256" key="8">
    <source>
        <dbReference type="ARBA" id="ARBA00022989"/>
    </source>
</evidence>
<dbReference type="Proteomes" id="UP000492821">
    <property type="component" value="Unassembled WGS sequence"/>
</dbReference>
<feature type="transmembrane region" description="Helical" evidence="11">
    <location>
        <begin position="574"/>
        <end position="593"/>
    </location>
</feature>
<evidence type="ECO:0000256" key="4">
    <source>
        <dbReference type="ARBA" id="ARBA00022502"/>
    </source>
</evidence>
<evidence type="ECO:0000313" key="14">
    <source>
        <dbReference type="WBParaSite" id="Pan_g6509.t1"/>
    </source>
</evidence>
<feature type="transmembrane region" description="Helical" evidence="11">
    <location>
        <begin position="599"/>
        <end position="624"/>
    </location>
</feature>
<dbReference type="UniPathway" id="UPA00196"/>